<name>A0ABV6C6D0_9GAMM</name>
<keyword evidence="2" id="KW-0815">Transposition</keyword>
<dbReference type="Pfam" id="PF01609">
    <property type="entry name" value="DDE_Tnp_1"/>
    <property type="match status" value="1"/>
</dbReference>
<organism evidence="6 7">
    <name type="scientific">Thorsellia kenyensis</name>
    <dbReference type="NCBI Taxonomy" id="1549888"/>
    <lineage>
        <taxon>Bacteria</taxon>
        <taxon>Pseudomonadati</taxon>
        <taxon>Pseudomonadota</taxon>
        <taxon>Gammaproteobacteria</taxon>
        <taxon>Enterobacterales</taxon>
        <taxon>Thorselliaceae</taxon>
        <taxon>Thorsellia</taxon>
    </lineage>
</organism>
<evidence type="ECO:0000313" key="7">
    <source>
        <dbReference type="Proteomes" id="UP001589758"/>
    </source>
</evidence>
<evidence type="ECO:0000313" key="6">
    <source>
        <dbReference type="EMBL" id="MFC0178521.1"/>
    </source>
</evidence>
<dbReference type="Gene3D" id="3.90.350.10">
    <property type="entry name" value="Transposase Inhibitor Protein From Tn5, Chain A, domain 1"/>
    <property type="match status" value="1"/>
</dbReference>
<dbReference type="SUPFAM" id="SSF53098">
    <property type="entry name" value="Ribonuclease H-like"/>
    <property type="match status" value="1"/>
</dbReference>
<dbReference type="InterPro" id="IPR047952">
    <property type="entry name" value="Transpos_IS4"/>
</dbReference>
<dbReference type="PANTHER" id="PTHR33258:SF1">
    <property type="entry name" value="TRANSPOSASE INSL FOR INSERTION SEQUENCE ELEMENT IS186A-RELATED"/>
    <property type="match status" value="1"/>
</dbReference>
<gene>
    <name evidence="6" type="ORF">ACFFIT_00110</name>
</gene>
<sequence length="299" mass="34618">MSGRFTKTAPAAIECHLTMDLVKGVANYIALDADKESEKNYRPSEKGLKETLVMMDAGYFDIGYLEKISKSGGFFIVRAKANINPLVVAKYNKMGTKLSHKEMKLKELKTKNHDFVDMDVKWAKTNTPLRIIQFYDRKRKGKGYLITNLDRDQFKGNKVLSLYGLRWQIELFFKELKSFCSLKKVNTGNANIVKTLIWASILTLIVKRYVALSVCILWQTIISTQKTCRSSLCWFPKLMNYLNSDEQDMRLLDEIFIFISKNCGRSNTKRDKETEMFTSGLIPYFQIKHLESELHKKRA</sequence>
<dbReference type="NCBIfam" id="NF033592">
    <property type="entry name" value="transpos_IS4_1"/>
    <property type="match status" value="1"/>
</dbReference>
<evidence type="ECO:0000256" key="2">
    <source>
        <dbReference type="ARBA" id="ARBA00022578"/>
    </source>
</evidence>
<evidence type="ECO:0000259" key="5">
    <source>
        <dbReference type="Pfam" id="PF01609"/>
    </source>
</evidence>
<dbReference type="EMBL" id="JBHLXE010000002">
    <property type="protein sequence ID" value="MFC0178521.1"/>
    <property type="molecule type" value="Genomic_DNA"/>
</dbReference>
<reference evidence="6 7" key="1">
    <citation type="submission" date="2024-09" db="EMBL/GenBank/DDBJ databases">
        <authorList>
            <person name="Sun Q."/>
            <person name="Mori K."/>
        </authorList>
    </citation>
    <scope>NUCLEOTIDE SEQUENCE [LARGE SCALE GENOMIC DNA]</scope>
    <source>
        <strain evidence="6 7">CCM 8545</strain>
    </source>
</reference>
<dbReference type="InterPro" id="IPR002559">
    <property type="entry name" value="Transposase_11"/>
</dbReference>
<keyword evidence="7" id="KW-1185">Reference proteome</keyword>
<dbReference type="PANTHER" id="PTHR33258">
    <property type="entry name" value="TRANSPOSASE INSL FOR INSERTION SEQUENCE ELEMENT IS186A-RELATED"/>
    <property type="match status" value="1"/>
</dbReference>
<comment type="similarity">
    <text evidence="1">Belongs to the transposase 11 family.</text>
</comment>
<feature type="domain" description="Transposase IS4-like" evidence="5">
    <location>
        <begin position="40"/>
        <end position="204"/>
    </location>
</feature>
<dbReference type="InterPro" id="IPR012337">
    <property type="entry name" value="RNaseH-like_sf"/>
</dbReference>
<dbReference type="Proteomes" id="UP001589758">
    <property type="component" value="Unassembled WGS sequence"/>
</dbReference>
<dbReference type="RefSeq" id="WP_385875294.1">
    <property type="nucleotide sequence ID" value="NZ_JBHLXE010000002.1"/>
</dbReference>
<protein>
    <submittedName>
        <fullName evidence="6">IS4 family transposase</fullName>
    </submittedName>
</protein>
<evidence type="ECO:0000256" key="1">
    <source>
        <dbReference type="ARBA" id="ARBA00010075"/>
    </source>
</evidence>
<evidence type="ECO:0000256" key="3">
    <source>
        <dbReference type="ARBA" id="ARBA00023125"/>
    </source>
</evidence>
<accession>A0ABV6C6D0</accession>
<comment type="caution">
    <text evidence="6">The sequence shown here is derived from an EMBL/GenBank/DDBJ whole genome shotgun (WGS) entry which is preliminary data.</text>
</comment>
<keyword evidence="3" id="KW-0238">DNA-binding</keyword>
<proteinExistence type="inferred from homology"/>
<evidence type="ECO:0000256" key="4">
    <source>
        <dbReference type="ARBA" id="ARBA00023172"/>
    </source>
</evidence>
<keyword evidence="4" id="KW-0233">DNA recombination</keyword>